<dbReference type="InterPro" id="IPR009061">
    <property type="entry name" value="DNA-bd_dom_put_sf"/>
</dbReference>
<dbReference type="EMBL" id="FQZK01000019">
    <property type="protein sequence ID" value="SHK39520.1"/>
    <property type="molecule type" value="Genomic_DNA"/>
</dbReference>
<evidence type="ECO:0008006" key="3">
    <source>
        <dbReference type="Google" id="ProtNLM"/>
    </source>
</evidence>
<sequence length="75" mass="8214">MDHGTATTWLTIAQVARLWGVAADTVEDWVGRGWIVSRTDHGGRHLIPEGAARAVLEEAYAARAAKDTTKTKRSR</sequence>
<dbReference type="SUPFAM" id="SSF46955">
    <property type="entry name" value="Putative DNA-binding domain"/>
    <property type="match status" value="1"/>
</dbReference>
<dbReference type="Proteomes" id="UP000184452">
    <property type="component" value="Unassembled WGS sequence"/>
</dbReference>
<evidence type="ECO:0000313" key="2">
    <source>
        <dbReference type="Proteomes" id="UP000184452"/>
    </source>
</evidence>
<keyword evidence="2" id="KW-1185">Reference proteome</keyword>
<name>A0A1M6S4A1_9ACTN</name>
<evidence type="ECO:0000313" key="1">
    <source>
        <dbReference type="EMBL" id="SHK39520.1"/>
    </source>
</evidence>
<accession>A0A1M6S4A1</accession>
<proteinExistence type="predicted"/>
<organism evidence="1 2">
    <name type="scientific">Nocardiopsis flavescens</name>
    <dbReference type="NCBI Taxonomy" id="758803"/>
    <lineage>
        <taxon>Bacteria</taxon>
        <taxon>Bacillati</taxon>
        <taxon>Actinomycetota</taxon>
        <taxon>Actinomycetes</taxon>
        <taxon>Streptosporangiales</taxon>
        <taxon>Nocardiopsidaceae</taxon>
        <taxon>Nocardiopsis</taxon>
    </lineage>
</organism>
<reference evidence="1 2" key="1">
    <citation type="submission" date="2016-11" db="EMBL/GenBank/DDBJ databases">
        <authorList>
            <person name="Jaros S."/>
            <person name="Januszkiewicz K."/>
            <person name="Wedrychowicz H."/>
        </authorList>
    </citation>
    <scope>NUCLEOTIDE SEQUENCE [LARGE SCALE GENOMIC DNA]</scope>
    <source>
        <strain evidence="1 2">CGMCC 4.5723</strain>
    </source>
</reference>
<protein>
    <recommendedName>
        <fullName evidence="3">Helix-turn-helix domain-containing protein</fullName>
    </recommendedName>
</protein>
<dbReference type="RefSeq" id="WP_073381985.1">
    <property type="nucleotide sequence ID" value="NZ_FQZK01000019.1"/>
</dbReference>
<dbReference type="AlphaFoldDB" id="A0A1M6S4A1"/>
<gene>
    <name evidence="1" type="ORF">SAMN05421803_11920</name>
</gene>
<dbReference type="OrthoDB" id="1862842at2"/>